<sequence length="44" mass="5048">MCAEMFWHKMAAVSYQVSAHSWGCLRGNVPLYNVKCFQILKSVI</sequence>
<accession>A0A0E9UIQ5</accession>
<proteinExistence type="predicted"/>
<evidence type="ECO:0000313" key="1">
    <source>
        <dbReference type="EMBL" id="JAH65150.1"/>
    </source>
</evidence>
<dbReference type="EMBL" id="GBXM01043427">
    <property type="protein sequence ID" value="JAH65150.1"/>
    <property type="molecule type" value="Transcribed_RNA"/>
</dbReference>
<organism evidence="1">
    <name type="scientific">Anguilla anguilla</name>
    <name type="common">European freshwater eel</name>
    <name type="synonym">Muraena anguilla</name>
    <dbReference type="NCBI Taxonomy" id="7936"/>
    <lineage>
        <taxon>Eukaryota</taxon>
        <taxon>Metazoa</taxon>
        <taxon>Chordata</taxon>
        <taxon>Craniata</taxon>
        <taxon>Vertebrata</taxon>
        <taxon>Euteleostomi</taxon>
        <taxon>Actinopterygii</taxon>
        <taxon>Neopterygii</taxon>
        <taxon>Teleostei</taxon>
        <taxon>Anguilliformes</taxon>
        <taxon>Anguillidae</taxon>
        <taxon>Anguilla</taxon>
    </lineage>
</organism>
<reference evidence="1" key="2">
    <citation type="journal article" date="2015" name="Fish Shellfish Immunol.">
        <title>Early steps in the European eel (Anguilla anguilla)-Vibrio vulnificus interaction in the gills: Role of the RtxA13 toxin.</title>
        <authorList>
            <person name="Callol A."/>
            <person name="Pajuelo D."/>
            <person name="Ebbesson L."/>
            <person name="Teles M."/>
            <person name="MacKenzie S."/>
            <person name="Amaro C."/>
        </authorList>
    </citation>
    <scope>NUCLEOTIDE SEQUENCE</scope>
</reference>
<name>A0A0E9UIQ5_ANGAN</name>
<dbReference type="AlphaFoldDB" id="A0A0E9UIQ5"/>
<protein>
    <submittedName>
        <fullName evidence="1">Uncharacterized protein</fullName>
    </submittedName>
</protein>
<reference evidence="1" key="1">
    <citation type="submission" date="2014-11" db="EMBL/GenBank/DDBJ databases">
        <authorList>
            <person name="Amaro Gonzalez C."/>
        </authorList>
    </citation>
    <scope>NUCLEOTIDE SEQUENCE</scope>
</reference>